<dbReference type="STRING" id="1379903.ATO8_18145"/>
<sequence>MVKGLVAARHASGLSQAALAHRLGRNPSYVAKVELAERRLDVIELLVILRVLGADPADFIKSLFLTIPDTLPR</sequence>
<comment type="caution">
    <text evidence="2">The sequence shown here is derived from an EMBL/GenBank/DDBJ whole genome shotgun (WGS) entry which is preliminary data.</text>
</comment>
<dbReference type="Proteomes" id="UP000019063">
    <property type="component" value="Unassembled WGS sequence"/>
</dbReference>
<dbReference type="RefSeq" id="WP_240477001.1">
    <property type="nucleotide sequence ID" value="NZ_AQQW01000014.1"/>
</dbReference>
<dbReference type="InterPro" id="IPR010982">
    <property type="entry name" value="Lambda_DNA-bd_dom_sf"/>
</dbReference>
<dbReference type="EMBL" id="AQQW01000014">
    <property type="protein sequence ID" value="ETW11251.1"/>
    <property type="molecule type" value="Genomic_DNA"/>
</dbReference>
<reference evidence="2 3" key="1">
    <citation type="journal article" date="2014" name="Antonie Van Leeuwenhoek">
        <title>Roseivivax atlanticus sp. nov., isolated from surface seawater of the Atlantic Ocean.</title>
        <authorList>
            <person name="Li G."/>
            <person name="Lai Q."/>
            <person name="Liu X."/>
            <person name="Sun F."/>
            <person name="Shao Z."/>
        </authorList>
    </citation>
    <scope>NUCLEOTIDE SEQUENCE [LARGE SCALE GENOMIC DNA]</scope>
    <source>
        <strain evidence="2 3">22II-s10s</strain>
    </source>
</reference>
<dbReference type="SMART" id="SM00530">
    <property type="entry name" value="HTH_XRE"/>
    <property type="match status" value="1"/>
</dbReference>
<accession>W4HGH7</accession>
<protein>
    <submittedName>
        <fullName evidence="2">Transcriptional regulator</fullName>
    </submittedName>
</protein>
<dbReference type="PROSITE" id="PS50943">
    <property type="entry name" value="HTH_CROC1"/>
    <property type="match status" value="1"/>
</dbReference>
<dbReference type="CDD" id="cd00093">
    <property type="entry name" value="HTH_XRE"/>
    <property type="match status" value="1"/>
</dbReference>
<dbReference type="Gene3D" id="1.10.260.40">
    <property type="entry name" value="lambda repressor-like DNA-binding domains"/>
    <property type="match status" value="1"/>
</dbReference>
<evidence type="ECO:0000313" key="2">
    <source>
        <dbReference type="EMBL" id="ETW11251.1"/>
    </source>
</evidence>
<dbReference type="SUPFAM" id="SSF47413">
    <property type="entry name" value="lambda repressor-like DNA-binding domains"/>
    <property type="match status" value="1"/>
</dbReference>
<feature type="domain" description="HTH cro/C1-type" evidence="1">
    <location>
        <begin position="5"/>
        <end position="59"/>
    </location>
</feature>
<proteinExistence type="predicted"/>
<evidence type="ECO:0000259" key="1">
    <source>
        <dbReference type="PROSITE" id="PS50943"/>
    </source>
</evidence>
<keyword evidence="3" id="KW-1185">Reference proteome</keyword>
<organism evidence="2 3">
    <name type="scientific">Roseivivax marinus</name>
    <dbReference type="NCBI Taxonomy" id="1379903"/>
    <lineage>
        <taxon>Bacteria</taxon>
        <taxon>Pseudomonadati</taxon>
        <taxon>Pseudomonadota</taxon>
        <taxon>Alphaproteobacteria</taxon>
        <taxon>Rhodobacterales</taxon>
        <taxon>Roseobacteraceae</taxon>
        <taxon>Roseivivax</taxon>
    </lineage>
</organism>
<dbReference type="Pfam" id="PF13560">
    <property type="entry name" value="HTH_31"/>
    <property type="match status" value="1"/>
</dbReference>
<name>W4HGH7_9RHOB</name>
<dbReference type="InterPro" id="IPR001387">
    <property type="entry name" value="Cro/C1-type_HTH"/>
</dbReference>
<dbReference type="AlphaFoldDB" id="W4HGH7"/>
<evidence type="ECO:0000313" key="3">
    <source>
        <dbReference type="Proteomes" id="UP000019063"/>
    </source>
</evidence>
<dbReference type="GO" id="GO:0003677">
    <property type="term" value="F:DNA binding"/>
    <property type="evidence" value="ECO:0007669"/>
    <property type="project" value="InterPro"/>
</dbReference>
<dbReference type="eggNOG" id="COG1396">
    <property type="taxonomic scope" value="Bacteria"/>
</dbReference>
<gene>
    <name evidence="2" type="ORF">ATO8_18145</name>
</gene>